<gene>
    <name evidence="10" type="primary">Contig14761.g723</name>
    <name evidence="10" type="ORF">STYLEM_3912</name>
</gene>
<keyword evidence="7" id="KW-0539">Nucleus</keyword>
<comment type="subcellular location">
    <subcellularLocation>
        <location evidence="1">Nucleus</location>
    </subcellularLocation>
</comment>
<dbReference type="GO" id="GO:0005681">
    <property type="term" value="C:spliceosomal complex"/>
    <property type="evidence" value="ECO:0007669"/>
    <property type="project" value="UniProtKB-KW"/>
</dbReference>
<dbReference type="InterPro" id="IPR002048">
    <property type="entry name" value="EF_hand_dom"/>
</dbReference>
<protein>
    <recommendedName>
        <fullName evidence="9">EF-hand domain-containing protein</fullName>
    </recommendedName>
</protein>
<comment type="similarity">
    <text evidence="2">Belongs to the PRP38 family.</text>
</comment>
<keyword evidence="3" id="KW-0507">mRNA processing</keyword>
<feature type="compositionally biased region" description="Polar residues" evidence="8">
    <location>
        <begin position="89"/>
        <end position="98"/>
    </location>
</feature>
<proteinExistence type="inferred from homology"/>
<evidence type="ECO:0000313" key="11">
    <source>
        <dbReference type="Proteomes" id="UP000039865"/>
    </source>
</evidence>
<feature type="region of interest" description="Disordered" evidence="8">
    <location>
        <begin position="78"/>
        <end position="104"/>
    </location>
</feature>
<feature type="domain" description="EF-hand" evidence="9">
    <location>
        <begin position="888"/>
        <end position="923"/>
    </location>
</feature>
<evidence type="ECO:0000256" key="3">
    <source>
        <dbReference type="ARBA" id="ARBA00022664"/>
    </source>
</evidence>
<dbReference type="GO" id="GO:0008380">
    <property type="term" value="P:RNA splicing"/>
    <property type="evidence" value="ECO:0007669"/>
    <property type="project" value="UniProtKB-KW"/>
</dbReference>
<sequence length="1026" mass="121483">MAQQYSYNSYPADYYEQNAQYYQNQANYDVDQTADQMEKEIREKKIQLQSYYSEIAQNDPFAPQGSDDYYVQQAKYEDEEKKRNGGSSGNNPRYNQKSIQKEKMQQQMDNIKESQMTEHQKYNKLVENVLTSKDYEQEMKIKEIEQKVLQELPQCKIHPTNIFQNKNCRSCKKIREDYEQRKNQKLEQLLSENKADNIAIQAQQLSVHQLIQQNGPFPINCDYKNGNLPDMLRNNILSCQYFKDLYALKSFQEVIEEIKTNVTYTDAWVIGANSIPSSLFCCLYKLMLMRLNEKQVGNLIKYKHSQYVRACGALYIRFLSPHDQLWDRLSPYMLDEQEFCYSIDKSKINFGEYVEKLLEIQKKLLSIPEKRKRKLDNISQSAQFHKGSIIFAFSKRDQQWHRAKITGIHYLSSLPIIKVENYGIDEEFFQENEEFDNEYDEDDEDVRIIRKLQVNFIEGPFTKDEEAQEFLGLEDVLLINKKDEQQKHRKRSNSNDSWDEPDQQEEVRGSNQQRKRSRSRDREFKIPRERDNQDDRLLQEVIQKERDQAAASKKEDYAKRPASYKSALSLALPVGTTRKKDNPRNGSPERQHIHVQNPAVYIDQSKGDENKQVNKEELLEKMNKLKEKYGDGSAMMNLTHVFDCFEYFIKIYKNRTTLNEEEFDDVFSPLLNDTQAYFIKLQVRREFDRKIRGIYLAFDQDDNGSIDRKELLNFLYNGIFGLCKLLSIPIPRRDDVQQFAYVIFKQIDLNKNEKQNTFARNDIMIIYSIEYVEFATWIKESDDIQDFLLKYTGQQTFERARKRYRNLLADYKQSFDRIAIDFMGEKSHIVERLFMILDYENKGAVSEFEFYTVMKPWASFSATDINNDNELDSMELKTLIWLIDEEEPLESRVQRDLKLMDRDGSGTIDRLEWIQFLASPDPTTGIEIFDFSLKKAFDTHDHDKSGSIDQQELCDLLMENFEDLIKGKSDENRLIIQKLIQSLARELMTALDTRKEGSLDWSQFKNYGVVAREKEEKIKDFIRKHT</sequence>
<evidence type="ECO:0000256" key="2">
    <source>
        <dbReference type="ARBA" id="ARBA00006164"/>
    </source>
</evidence>
<keyword evidence="5" id="KW-0106">Calcium</keyword>
<dbReference type="EMBL" id="CCKQ01003784">
    <property type="protein sequence ID" value="CDW74928.1"/>
    <property type="molecule type" value="Genomic_DNA"/>
</dbReference>
<dbReference type="GO" id="GO:0006397">
    <property type="term" value="P:mRNA processing"/>
    <property type="evidence" value="ECO:0007669"/>
    <property type="project" value="UniProtKB-KW"/>
</dbReference>
<dbReference type="PROSITE" id="PS00018">
    <property type="entry name" value="EF_HAND_1"/>
    <property type="match status" value="3"/>
</dbReference>
<dbReference type="GO" id="GO:0005509">
    <property type="term" value="F:calcium ion binding"/>
    <property type="evidence" value="ECO:0007669"/>
    <property type="project" value="InterPro"/>
</dbReference>
<dbReference type="SUPFAM" id="SSF47473">
    <property type="entry name" value="EF-hand"/>
    <property type="match status" value="2"/>
</dbReference>
<feature type="compositionally biased region" description="Basic and acidic residues" evidence="8">
    <location>
        <begin position="520"/>
        <end position="538"/>
    </location>
</feature>
<name>A0A078A0F3_STYLE</name>
<evidence type="ECO:0000313" key="10">
    <source>
        <dbReference type="EMBL" id="CDW74928.1"/>
    </source>
</evidence>
<dbReference type="InterPro" id="IPR005037">
    <property type="entry name" value="PRP38"/>
</dbReference>
<dbReference type="InterPro" id="IPR018247">
    <property type="entry name" value="EF_Hand_1_Ca_BS"/>
</dbReference>
<dbReference type="SMART" id="SM00054">
    <property type="entry name" value="EFh"/>
    <property type="match status" value="4"/>
</dbReference>
<keyword evidence="4" id="KW-0747">Spliceosome</keyword>
<reference evidence="10 11" key="1">
    <citation type="submission" date="2014-06" db="EMBL/GenBank/DDBJ databases">
        <authorList>
            <person name="Swart Estienne"/>
        </authorList>
    </citation>
    <scope>NUCLEOTIDE SEQUENCE [LARGE SCALE GENOMIC DNA]</scope>
    <source>
        <strain evidence="10 11">130c</strain>
    </source>
</reference>
<feature type="compositionally biased region" description="Basic and acidic residues" evidence="8">
    <location>
        <begin position="578"/>
        <end position="592"/>
    </location>
</feature>
<dbReference type="OrthoDB" id="191686at2759"/>
<evidence type="ECO:0000256" key="6">
    <source>
        <dbReference type="ARBA" id="ARBA00023187"/>
    </source>
</evidence>
<keyword evidence="11" id="KW-1185">Reference proteome</keyword>
<dbReference type="Gene3D" id="1.10.238.10">
    <property type="entry name" value="EF-hand"/>
    <property type="match status" value="3"/>
</dbReference>
<dbReference type="AlphaFoldDB" id="A0A078A0F3"/>
<dbReference type="Proteomes" id="UP000039865">
    <property type="component" value="Unassembled WGS sequence"/>
</dbReference>
<dbReference type="Pfam" id="PF13202">
    <property type="entry name" value="EF-hand_5"/>
    <property type="match status" value="1"/>
</dbReference>
<keyword evidence="6" id="KW-0508">mRNA splicing</keyword>
<dbReference type="PROSITE" id="PS50222">
    <property type="entry name" value="EF_HAND_2"/>
    <property type="match status" value="3"/>
</dbReference>
<dbReference type="PANTHER" id="PTHR23142">
    <property type="entry name" value="PRE-MRNA-SPLICING FACTOR 38A-RELATED"/>
    <property type="match status" value="1"/>
</dbReference>
<dbReference type="Pfam" id="PF03371">
    <property type="entry name" value="PRP38"/>
    <property type="match status" value="1"/>
</dbReference>
<dbReference type="InParanoid" id="A0A078A0F3"/>
<evidence type="ECO:0000259" key="9">
    <source>
        <dbReference type="PROSITE" id="PS50222"/>
    </source>
</evidence>
<dbReference type="InterPro" id="IPR011992">
    <property type="entry name" value="EF-hand-dom_pair"/>
</dbReference>
<feature type="region of interest" description="Disordered" evidence="8">
    <location>
        <begin position="569"/>
        <end position="611"/>
    </location>
</feature>
<feature type="domain" description="EF-hand" evidence="9">
    <location>
        <begin position="928"/>
        <end position="963"/>
    </location>
</feature>
<evidence type="ECO:0000256" key="8">
    <source>
        <dbReference type="SAM" id="MobiDB-lite"/>
    </source>
</evidence>
<evidence type="ECO:0000256" key="7">
    <source>
        <dbReference type="ARBA" id="ARBA00023242"/>
    </source>
</evidence>
<evidence type="ECO:0000256" key="4">
    <source>
        <dbReference type="ARBA" id="ARBA00022728"/>
    </source>
</evidence>
<evidence type="ECO:0000256" key="1">
    <source>
        <dbReference type="ARBA" id="ARBA00004123"/>
    </source>
</evidence>
<dbReference type="CDD" id="cd00051">
    <property type="entry name" value="EFh"/>
    <property type="match status" value="1"/>
</dbReference>
<organism evidence="10 11">
    <name type="scientific">Stylonychia lemnae</name>
    <name type="common">Ciliate</name>
    <dbReference type="NCBI Taxonomy" id="5949"/>
    <lineage>
        <taxon>Eukaryota</taxon>
        <taxon>Sar</taxon>
        <taxon>Alveolata</taxon>
        <taxon>Ciliophora</taxon>
        <taxon>Intramacronucleata</taxon>
        <taxon>Spirotrichea</taxon>
        <taxon>Stichotrichia</taxon>
        <taxon>Sporadotrichida</taxon>
        <taxon>Oxytrichidae</taxon>
        <taxon>Stylonychinae</taxon>
        <taxon>Stylonychia</taxon>
    </lineage>
</organism>
<accession>A0A078A0F3</accession>
<evidence type="ECO:0000256" key="5">
    <source>
        <dbReference type="ARBA" id="ARBA00022837"/>
    </source>
</evidence>
<feature type="domain" description="EF-hand" evidence="9">
    <location>
        <begin position="686"/>
        <end position="721"/>
    </location>
</feature>
<feature type="region of interest" description="Disordered" evidence="8">
    <location>
        <begin position="483"/>
        <end position="538"/>
    </location>
</feature>